<sequence length="120" mass="13647">MWRADDYIAGVNFVRGHLTLQDEVDRTDIDTCYSFLCEGLKAAARTLPNSLVVFDYMRSIFDTYVNPTKDPTIQPLVKGLDVDDFSMDKFFSLQDPTSPDDIQAGPDFEKDLTINESLRL</sequence>
<accession>A0ABD1XMJ0</accession>
<name>A0ABD1XMJ0_9MARC</name>
<evidence type="ECO:0000313" key="2">
    <source>
        <dbReference type="Proteomes" id="UP001605036"/>
    </source>
</evidence>
<organism evidence="1 2">
    <name type="scientific">Riccia fluitans</name>
    <dbReference type="NCBI Taxonomy" id="41844"/>
    <lineage>
        <taxon>Eukaryota</taxon>
        <taxon>Viridiplantae</taxon>
        <taxon>Streptophyta</taxon>
        <taxon>Embryophyta</taxon>
        <taxon>Marchantiophyta</taxon>
        <taxon>Marchantiopsida</taxon>
        <taxon>Marchantiidae</taxon>
        <taxon>Marchantiales</taxon>
        <taxon>Ricciaceae</taxon>
        <taxon>Riccia</taxon>
    </lineage>
</organism>
<keyword evidence="2" id="KW-1185">Reference proteome</keyword>
<reference evidence="1 2" key="1">
    <citation type="submission" date="2024-09" db="EMBL/GenBank/DDBJ databases">
        <title>Chromosome-scale assembly of Riccia fluitans.</title>
        <authorList>
            <person name="Paukszto L."/>
            <person name="Sawicki J."/>
            <person name="Karawczyk K."/>
            <person name="Piernik-Szablinska J."/>
            <person name="Szczecinska M."/>
            <person name="Mazdziarz M."/>
        </authorList>
    </citation>
    <scope>NUCLEOTIDE SEQUENCE [LARGE SCALE GENOMIC DNA]</scope>
    <source>
        <strain evidence="1">Rf_01</strain>
        <tissue evidence="1">Aerial parts of the thallus</tissue>
    </source>
</reference>
<dbReference type="AlphaFoldDB" id="A0ABD1XMJ0"/>
<gene>
    <name evidence="1" type="ORF">R1flu_028735</name>
</gene>
<comment type="caution">
    <text evidence="1">The sequence shown here is derived from an EMBL/GenBank/DDBJ whole genome shotgun (WGS) entry which is preliminary data.</text>
</comment>
<dbReference type="Proteomes" id="UP001605036">
    <property type="component" value="Unassembled WGS sequence"/>
</dbReference>
<proteinExistence type="predicted"/>
<protein>
    <submittedName>
        <fullName evidence="1">Uncharacterized protein</fullName>
    </submittedName>
</protein>
<dbReference type="EMBL" id="JBHFFA010000008">
    <property type="protein sequence ID" value="KAL2610162.1"/>
    <property type="molecule type" value="Genomic_DNA"/>
</dbReference>
<evidence type="ECO:0000313" key="1">
    <source>
        <dbReference type="EMBL" id="KAL2610162.1"/>
    </source>
</evidence>